<name>D5V4S8_ARCNC</name>
<dbReference type="KEGG" id="ant:Arnit_1325"/>
<accession>D5V4S8</accession>
<feature type="domain" description="Methyltransferase" evidence="1">
    <location>
        <begin position="140"/>
        <end position="251"/>
    </location>
</feature>
<reference evidence="2 3" key="1">
    <citation type="journal article" date="2010" name="Stand. Genomic Sci.">
        <title>Complete genome sequence of Arcobacter nitrofigilis type strain (CI).</title>
        <authorList>
            <person name="Pati A."/>
            <person name="Gronow S."/>
            <person name="Lapidus A."/>
            <person name="Copeland A."/>
            <person name="Glavina Del Rio T."/>
            <person name="Nolan M."/>
            <person name="Lucas S."/>
            <person name="Tice H."/>
            <person name="Cheng J.F."/>
            <person name="Han C."/>
            <person name="Chertkov O."/>
            <person name="Bruce D."/>
            <person name="Tapia R."/>
            <person name="Goodwin L."/>
            <person name="Pitluck S."/>
            <person name="Liolios K."/>
            <person name="Ivanova N."/>
            <person name="Mavromatis K."/>
            <person name="Chen A."/>
            <person name="Palaniappan K."/>
            <person name="Land M."/>
            <person name="Hauser L."/>
            <person name="Chang Y.J."/>
            <person name="Jeffries C.D."/>
            <person name="Detter J.C."/>
            <person name="Rohde M."/>
            <person name="Goker M."/>
            <person name="Bristow J."/>
            <person name="Eisen J.A."/>
            <person name="Markowitz V."/>
            <person name="Hugenholtz P."/>
            <person name="Klenk H.P."/>
            <person name="Kyrpides N.C."/>
        </authorList>
    </citation>
    <scope>NUCLEOTIDE SEQUENCE [LARGE SCALE GENOMIC DNA]</scope>
    <source>
        <strain evidence="3">ATCC 33309 / DSM 7299 / CCUG 15893 / LMG 7604 / NCTC 12251 / CI</strain>
    </source>
</reference>
<evidence type="ECO:0000259" key="1">
    <source>
        <dbReference type="Pfam" id="PF13847"/>
    </source>
</evidence>
<dbReference type="HOGENOM" id="CLU_070560_0_0_7"/>
<dbReference type="eggNOG" id="COG2226">
    <property type="taxonomic scope" value="Bacteria"/>
</dbReference>
<keyword evidence="3" id="KW-1185">Reference proteome</keyword>
<dbReference type="Proteomes" id="UP000000939">
    <property type="component" value="Chromosome"/>
</dbReference>
<dbReference type="EMBL" id="CP001999">
    <property type="protein sequence ID" value="ADG92983.1"/>
    <property type="molecule type" value="Genomic_DNA"/>
</dbReference>
<protein>
    <recommendedName>
        <fullName evidence="1">Methyltransferase domain-containing protein</fullName>
    </recommendedName>
</protein>
<dbReference type="Pfam" id="PF13847">
    <property type="entry name" value="Methyltransf_31"/>
    <property type="match status" value="1"/>
</dbReference>
<evidence type="ECO:0000313" key="2">
    <source>
        <dbReference type="EMBL" id="ADG92983.1"/>
    </source>
</evidence>
<proteinExistence type="predicted"/>
<evidence type="ECO:0000313" key="3">
    <source>
        <dbReference type="Proteomes" id="UP000000939"/>
    </source>
</evidence>
<dbReference type="OrthoDB" id="60811at2"/>
<dbReference type="STRING" id="572480.Arnit_1325"/>
<dbReference type="AlphaFoldDB" id="D5V4S8"/>
<sequence>MKRFSNENMVEIIEYISNYLKDKESRYIFEFEVLNPDISLDAYSGEKFKIENKQYIYRSYNSWNSLAQILFCKLLTPQVISNEFIKLSFVKLDRTDSFHESSSEQSEKYGINSIFDNINKNEEASFIYYYMNALKNVDISSKTKVLNLGINSGAEFEVIKQLSNDYKKTHFTGIDFCQSAINKAKINFDESNFSFLTEDINNINNLDLGKFDLIISIGTLQSTTLNFKTFFMSLVQDYLEDRGSIILGFPNCRWIDTQMIYGAKAPNYNYSELSILFNDVIFCKKYLQQKKYRVTITGRDYIFLTATSIKKG</sequence>
<gene>
    <name evidence="2" type="ordered locus">Arnit_1325</name>
</gene>
<dbReference type="CDD" id="cd02440">
    <property type="entry name" value="AdoMet_MTases"/>
    <property type="match status" value="1"/>
</dbReference>
<dbReference type="InterPro" id="IPR029063">
    <property type="entry name" value="SAM-dependent_MTases_sf"/>
</dbReference>
<dbReference type="InterPro" id="IPR025714">
    <property type="entry name" value="Methyltranfer_dom"/>
</dbReference>
<dbReference type="RefSeq" id="WP_013135128.1">
    <property type="nucleotide sequence ID" value="NC_014166.1"/>
</dbReference>
<organism evidence="2 3">
    <name type="scientific">Arcobacter nitrofigilis (strain ATCC 33309 / DSM 7299 / CCUG 15893 / LMG 7604 / NCTC 12251 / CI)</name>
    <name type="common">Campylobacter nitrofigilis</name>
    <dbReference type="NCBI Taxonomy" id="572480"/>
    <lineage>
        <taxon>Bacteria</taxon>
        <taxon>Pseudomonadati</taxon>
        <taxon>Campylobacterota</taxon>
        <taxon>Epsilonproteobacteria</taxon>
        <taxon>Campylobacterales</taxon>
        <taxon>Arcobacteraceae</taxon>
        <taxon>Arcobacter</taxon>
    </lineage>
</organism>
<dbReference type="Gene3D" id="3.40.50.150">
    <property type="entry name" value="Vaccinia Virus protein VP39"/>
    <property type="match status" value="1"/>
</dbReference>
<dbReference type="SUPFAM" id="SSF53335">
    <property type="entry name" value="S-adenosyl-L-methionine-dependent methyltransferases"/>
    <property type="match status" value="1"/>
</dbReference>